<organism evidence="2">
    <name type="scientific">freshwater metagenome</name>
    <dbReference type="NCBI Taxonomy" id="449393"/>
    <lineage>
        <taxon>unclassified sequences</taxon>
        <taxon>metagenomes</taxon>
        <taxon>ecological metagenomes</taxon>
    </lineage>
</organism>
<name>A0A6J6CQD0_9ZZZZ</name>
<dbReference type="EMBL" id="CAEZTD010000009">
    <property type="protein sequence ID" value="CAB4553416.1"/>
    <property type="molecule type" value="Genomic_DNA"/>
</dbReference>
<sequence>MLNIIAFLVAGAFFYGGFYLFGLAFQVPESQAAWVFFAGIIVNLIALVIPINILSRRN</sequence>
<protein>
    <submittedName>
        <fullName evidence="2">Unannotated protein</fullName>
    </submittedName>
</protein>
<evidence type="ECO:0000313" key="2">
    <source>
        <dbReference type="EMBL" id="CAB4553416.1"/>
    </source>
</evidence>
<proteinExistence type="predicted"/>
<accession>A0A6J6CQD0</accession>
<keyword evidence="1" id="KW-0472">Membrane</keyword>
<keyword evidence="1" id="KW-0812">Transmembrane</keyword>
<keyword evidence="1" id="KW-1133">Transmembrane helix</keyword>
<feature type="transmembrane region" description="Helical" evidence="1">
    <location>
        <begin position="7"/>
        <end position="27"/>
    </location>
</feature>
<gene>
    <name evidence="2" type="ORF">UFOPK1591_00209</name>
</gene>
<reference evidence="2" key="1">
    <citation type="submission" date="2020-05" db="EMBL/GenBank/DDBJ databases">
        <authorList>
            <person name="Chiriac C."/>
            <person name="Salcher M."/>
            <person name="Ghai R."/>
            <person name="Kavagutti S V."/>
        </authorList>
    </citation>
    <scope>NUCLEOTIDE SEQUENCE</scope>
</reference>
<feature type="transmembrane region" description="Helical" evidence="1">
    <location>
        <begin position="33"/>
        <end position="54"/>
    </location>
</feature>
<dbReference type="AlphaFoldDB" id="A0A6J6CQD0"/>
<evidence type="ECO:0000256" key="1">
    <source>
        <dbReference type="SAM" id="Phobius"/>
    </source>
</evidence>